<evidence type="ECO:0000259" key="6">
    <source>
        <dbReference type="PROSITE" id="PS51999"/>
    </source>
</evidence>
<keyword evidence="2 4" id="KW-0863">Zinc-finger</keyword>
<dbReference type="PROSITE" id="PS51999">
    <property type="entry name" value="ZF_GRF"/>
    <property type="match status" value="1"/>
</dbReference>
<keyword evidence="5" id="KW-0175">Coiled coil</keyword>
<evidence type="ECO:0000256" key="3">
    <source>
        <dbReference type="ARBA" id="ARBA00022833"/>
    </source>
</evidence>
<evidence type="ECO:0000313" key="8">
    <source>
        <dbReference type="Proteomes" id="UP000554482"/>
    </source>
</evidence>
<evidence type="ECO:0000256" key="5">
    <source>
        <dbReference type="SAM" id="Coils"/>
    </source>
</evidence>
<evidence type="ECO:0000256" key="1">
    <source>
        <dbReference type="ARBA" id="ARBA00022723"/>
    </source>
</evidence>
<dbReference type="AlphaFoldDB" id="A0A7J6UTF0"/>
<feature type="coiled-coil region" evidence="5">
    <location>
        <begin position="73"/>
        <end position="114"/>
    </location>
</feature>
<keyword evidence="3" id="KW-0862">Zinc</keyword>
<dbReference type="OrthoDB" id="2822301at2759"/>
<reference evidence="7 8" key="1">
    <citation type="submission" date="2020-06" db="EMBL/GenBank/DDBJ databases">
        <title>Transcriptomic and genomic resources for Thalictrum thalictroides and T. hernandezii: Facilitating candidate gene discovery in an emerging model plant lineage.</title>
        <authorList>
            <person name="Arias T."/>
            <person name="Riano-Pachon D.M."/>
            <person name="Di Stilio V.S."/>
        </authorList>
    </citation>
    <scope>NUCLEOTIDE SEQUENCE [LARGE SCALE GENOMIC DNA]</scope>
    <source>
        <strain evidence="8">cv. WT478/WT964</strain>
        <tissue evidence="7">Leaves</tissue>
    </source>
</reference>
<dbReference type="Proteomes" id="UP000554482">
    <property type="component" value="Unassembled WGS sequence"/>
</dbReference>
<evidence type="ECO:0000256" key="4">
    <source>
        <dbReference type="PROSITE-ProRule" id="PRU01343"/>
    </source>
</evidence>
<dbReference type="EMBL" id="JABWDY010043498">
    <property type="protein sequence ID" value="KAF5175873.1"/>
    <property type="molecule type" value="Genomic_DNA"/>
</dbReference>
<sequence length="115" mass="13435">MSSSSSSSSCYCSSSAPSPLKMAWTDENVGRRFFGCSKYLKKGDFVFHCKHFRWVDKSFPTLRDRVWSMYAEIDALKEKNEEFEITVSNLMKKSKKDEELILQWKTKAQDLEKEV</sequence>
<comment type="caution">
    <text evidence="7">The sequence shown here is derived from an EMBL/GenBank/DDBJ whole genome shotgun (WGS) entry which is preliminary data.</text>
</comment>
<evidence type="ECO:0000256" key="2">
    <source>
        <dbReference type="ARBA" id="ARBA00022771"/>
    </source>
</evidence>
<name>A0A7J6UTF0_THATH</name>
<dbReference type="PANTHER" id="PTHR33248">
    <property type="entry name" value="ZINC ION-BINDING PROTEIN"/>
    <property type="match status" value="1"/>
</dbReference>
<organism evidence="7 8">
    <name type="scientific">Thalictrum thalictroides</name>
    <name type="common">Rue-anemone</name>
    <name type="synonym">Anemone thalictroides</name>
    <dbReference type="NCBI Taxonomy" id="46969"/>
    <lineage>
        <taxon>Eukaryota</taxon>
        <taxon>Viridiplantae</taxon>
        <taxon>Streptophyta</taxon>
        <taxon>Embryophyta</taxon>
        <taxon>Tracheophyta</taxon>
        <taxon>Spermatophyta</taxon>
        <taxon>Magnoliopsida</taxon>
        <taxon>Ranunculales</taxon>
        <taxon>Ranunculaceae</taxon>
        <taxon>Thalictroideae</taxon>
        <taxon>Thalictrum</taxon>
    </lineage>
</organism>
<protein>
    <recommendedName>
        <fullName evidence="6">GRF-type domain-containing protein</fullName>
    </recommendedName>
</protein>
<dbReference type="GO" id="GO:0008270">
    <property type="term" value="F:zinc ion binding"/>
    <property type="evidence" value="ECO:0007669"/>
    <property type="project" value="UniProtKB-KW"/>
</dbReference>
<gene>
    <name evidence="7" type="ORF">FRX31_034541</name>
</gene>
<keyword evidence="1" id="KW-0479">Metal-binding</keyword>
<feature type="domain" description="GRF-type" evidence="6">
    <location>
        <begin position="10"/>
        <end position="58"/>
    </location>
</feature>
<keyword evidence="8" id="KW-1185">Reference proteome</keyword>
<dbReference type="InterPro" id="IPR010666">
    <property type="entry name" value="Znf_GRF"/>
</dbReference>
<accession>A0A7J6UTF0</accession>
<proteinExistence type="predicted"/>
<evidence type="ECO:0000313" key="7">
    <source>
        <dbReference type="EMBL" id="KAF5175873.1"/>
    </source>
</evidence>